<evidence type="ECO:0000256" key="6">
    <source>
        <dbReference type="ARBA" id="ARBA00022592"/>
    </source>
</evidence>
<keyword evidence="13" id="KW-1185">Reference proteome</keyword>
<dbReference type="InterPro" id="IPR035906">
    <property type="entry name" value="MetI-like_sf"/>
</dbReference>
<comment type="caution">
    <text evidence="12">The sequence shown here is derived from an EMBL/GenBank/DDBJ whole genome shotgun (WGS) entry which is preliminary data.</text>
</comment>
<dbReference type="PANTHER" id="PTHR42922">
    <property type="entry name" value="PHOSPHATE TRANSPORT SYSTEM PERMEASE PROTEIN PSTA"/>
    <property type="match status" value="1"/>
</dbReference>
<name>A0A4Q9KIM0_PROTD</name>
<dbReference type="InterPro" id="IPR051408">
    <property type="entry name" value="Phosphate_transprt_permease"/>
</dbReference>
<accession>A0A4Q9KIM0</accession>
<dbReference type="Pfam" id="PF00528">
    <property type="entry name" value="BPD_transp_1"/>
    <property type="match status" value="1"/>
</dbReference>
<keyword evidence="7 10" id="KW-0812">Transmembrane</keyword>
<keyword evidence="4" id="KW-0813">Transport</keyword>
<evidence type="ECO:0000256" key="10">
    <source>
        <dbReference type="RuleBase" id="RU363043"/>
    </source>
</evidence>
<evidence type="ECO:0000313" key="12">
    <source>
        <dbReference type="EMBL" id="TBT94247.1"/>
    </source>
</evidence>
<dbReference type="CDD" id="cd06261">
    <property type="entry name" value="TM_PBP2"/>
    <property type="match status" value="1"/>
</dbReference>
<proteinExistence type="inferred from homology"/>
<keyword evidence="8 10" id="KW-1133">Transmembrane helix</keyword>
<feature type="transmembrane region" description="Helical" evidence="10">
    <location>
        <begin position="184"/>
        <end position="211"/>
    </location>
</feature>
<dbReference type="EMBL" id="SDMR01000016">
    <property type="protein sequence ID" value="TBT94247.1"/>
    <property type="molecule type" value="Genomic_DNA"/>
</dbReference>
<dbReference type="InterPro" id="IPR005672">
    <property type="entry name" value="Phosphate_PstA"/>
</dbReference>
<evidence type="ECO:0000256" key="3">
    <source>
        <dbReference type="ARBA" id="ARBA00007069"/>
    </source>
</evidence>
<dbReference type="RefSeq" id="WP_131172773.1">
    <property type="nucleotide sequence ID" value="NZ_FXTL01000016.1"/>
</dbReference>
<feature type="transmembrane region" description="Helical" evidence="10">
    <location>
        <begin position="271"/>
        <end position="292"/>
    </location>
</feature>
<evidence type="ECO:0000256" key="2">
    <source>
        <dbReference type="ARBA" id="ARBA00004651"/>
    </source>
</evidence>
<comment type="function">
    <text evidence="1">Part of the binding-protein-dependent transport system for phosphate; probably responsible for the translocation of the substrate across the membrane.</text>
</comment>
<evidence type="ECO:0000256" key="7">
    <source>
        <dbReference type="ARBA" id="ARBA00022692"/>
    </source>
</evidence>
<dbReference type="GO" id="GO:0005886">
    <property type="term" value="C:plasma membrane"/>
    <property type="evidence" value="ECO:0007669"/>
    <property type="project" value="UniProtKB-SubCell"/>
</dbReference>
<comment type="subcellular location">
    <subcellularLocation>
        <location evidence="2 10">Cell membrane</location>
        <topology evidence="2 10">Multi-pass membrane protein</topology>
    </subcellularLocation>
</comment>
<feature type="domain" description="ABC transmembrane type-1" evidence="11">
    <location>
        <begin position="146"/>
        <end position="365"/>
    </location>
</feature>
<evidence type="ECO:0000256" key="8">
    <source>
        <dbReference type="ARBA" id="ARBA00022989"/>
    </source>
</evidence>
<keyword evidence="9 10" id="KW-0472">Membrane</keyword>
<dbReference type="InterPro" id="IPR000515">
    <property type="entry name" value="MetI-like"/>
</dbReference>
<evidence type="ECO:0000259" key="11">
    <source>
        <dbReference type="PROSITE" id="PS50928"/>
    </source>
</evidence>
<dbReference type="Gene3D" id="1.10.3720.10">
    <property type="entry name" value="MetI-like"/>
    <property type="match status" value="1"/>
</dbReference>
<evidence type="ECO:0000256" key="5">
    <source>
        <dbReference type="ARBA" id="ARBA00022475"/>
    </source>
</evidence>
<dbReference type="OrthoDB" id="9775069at2"/>
<dbReference type="PROSITE" id="PS50928">
    <property type="entry name" value="ABC_TM1"/>
    <property type="match status" value="1"/>
</dbReference>
<evidence type="ECO:0000313" key="13">
    <source>
        <dbReference type="Proteomes" id="UP000291933"/>
    </source>
</evidence>
<evidence type="ECO:0000256" key="4">
    <source>
        <dbReference type="ARBA" id="ARBA00022448"/>
    </source>
</evidence>
<evidence type="ECO:0000256" key="9">
    <source>
        <dbReference type="ARBA" id="ARBA00023136"/>
    </source>
</evidence>
<dbReference type="Proteomes" id="UP000291933">
    <property type="component" value="Unassembled WGS sequence"/>
</dbReference>
<organism evidence="12 13">
    <name type="scientific">Propioniciclava tarda</name>
    <dbReference type="NCBI Taxonomy" id="433330"/>
    <lineage>
        <taxon>Bacteria</taxon>
        <taxon>Bacillati</taxon>
        <taxon>Actinomycetota</taxon>
        <taxon>Actinomycetes</taxon>
        <taxon>Propionibacteriales</taxon>
        <taxon>Propionibacteriaceae</taxon>
        <taxon>Propioniciclava</taxon>
    </lineage>
</organism>
<protein>
    <recommendedName>
        <fullName evidence="10">Phosphate transport system permease protein PstA</fullName>
    </recommendedName>
</protein>
<evidence type="ECO:0000256" key="1">
    <source>
        <dbReference type="ARBA" id="ARBA00003510"/>
    </source>
</evidence>
<feature type="transmembrane region" description="Helical" evidence="10">
    <location>
        <begin position="49"/>
        <end position="69"/>
    </location>
</feature>
<feature type="transmembrane region" description="Helical" evidence="10">
    <location>
        <begin position="78"/>
        <end position="103"/>
    </location>
</feature>
<gene>
    <name evidence="12" type="primary">pstA</name>
    <name evidence="12" type="ORF">ET996_11855</name>
</gene>
<feature type="transmembrane region" description="Helical" evidence="10">
    <location>
        <begin position="23"/>
        <end position="43"/>
    </location>
</feature>
<dbReference type="PANTHER" id="PTHR42922:SF1">
    <property type="entry name" value="PHOSPHATE TRANSPORT SYSTEM PERMEASE PROTEIN PSTA"/>
    <property type="match status" value="1"/>
</dbReference>
<dbReference type="NCBIfam" id="TIGR00974">
    <property type="entry name" value="3a0107s02c"/>
    <property type="match status" value="1"/>
</dbReference>
<dbReference type="SUPFAM" id="SSF161098">
    <property type="entry name" value="MetI-like"/>
    <property type="match status" value="1"/>
</dbReference>
<dbReference type="AlphaFoldDB" id="A0A4Q9KIM0"/>
<feature type="transmembrane region" description="Helical" evidence="10">
    <location>
        <begin position="150"/>
        <end position="172"/>
    </location>
</feature>
<dbReference type="GO" id="GO:0005315">
    <property type="term" value="F:phosphate transmembrane transporter activity"/>
    <property type="evidence" value="ECO:0007669"/>
    <property type="project" value="InterPro"/>
</dbReference>
<feature type="transmembrane region" description="Helical" evidence="10">
    <location>
        <begin position="347"/>
        <end position="373"/>
    </location>
</feature>
<comment type="similarity">
    <text evidence="3 10">Belongs to the binding-protein-dependent transport system permease family. CysTW subfamily.</text>
</comment>
<sequence length="379" mass="39595">MATNVIENGARANVLSSNTLPRWASAACIAGSAAASGLIFALAGWNTPLFAILAALLYLAAWTILNAAVRGGRHGSNAFWATLVWVAFFLALVPLVSIIWTVVSNGVRGLTTFGFLGSDMTGITGVQDQAAAAGQAGVLGGIQHALVGSLLITLVATLISVPIGLLTSIWLVEYSRGSWLARLITFLVDVMTGIPSIVAGLFAAGVLMTYFNLIGGGYSGGKQVMGFTAAIALSVLMIPVVVRSTEEMLRVVPNELREASYALGVRKWRTILRVVIPTAISGIASGVTLAIARVAGETAPILLTAGMATSTNWNVFKGWMMTLPVYIYQQLMRPTAPSAPDPSTQRAWGAALVLILIVMGLNLIARAIAAAFAPKTSGR</sequence>
<feature type="transmembrane region" description="Helical" evidence="10">
    <location>
        <begin position="223"/>
        <end position="242"/>
    </location>
</feature>
<keyword evidence="6" id="KW-0592">Phosphate transport</keyword>
<keyword evidence="5 10" id="KW-1003">Cell membrane</keyword>
<reference evidence="12 13" key="1">
    <citation type="submission" date="2019-01" db="EMBL/GenBank/DDBJ databases">
        <title>Lactibacter flavus gen. nov., sp. nov., a novel bacterium of the family Propionibacteriaceae isolated from raw milk and dairy products.</title>
        <authorList>
            <person name="Huptas C."/>
            <person name="Wenning M."/>
            <person name="Breitenwieser F."/>
            <person name="Doll E."/>
            <person name="Von Neubeck M."/>
            <person name="Busse H.-J."/>
            <person name="Scherer S."/>
        </authorList>
    </citation>
    <scope>NUCLEOTIDE SEQUENCE [LARGE SCALE GENOMIC DNA]</scope>
    <source>
        <strain evidence="12 13">DSM 22130</strain>
    </source>
</reference>
<dbReference type="GO" id="GO:0035435">
    <property type="term" value="P:phosphate ion transmembrane transport"/>
    <property type="evidence" value="ECO:0007669"/>
    <property type="project" value="InterPro"/>
</dbReference>